<proteinExistence type="inferred from homology"/>
<keyword evidence="2 7" id="KW-0349">Heme</keyword>
<dbReference type="GO" id="GO:0046872">
    <property type="term" value="F:metal ion binding"/>
    <property type="evidence" value="ECO:0007669"/>
    <property type="project" value="UniProtKB-KW"/>
</dbReference>
<accession>A0A3S3ZYZ5</accession>
<evidence type="ECO:0000256" key="5">
    <source>
        <dbReference type="ARBA" id="ARBA00022748"/>
    </source>
</evidence>
<comment type="caution">
    <text evidence="10">The sequence shown here is derived from an EMBL/GenBank/DDBJ whole genome shotgun (WGS) entry which is preliminary data.</text>
</comment>
<dbReference type="OrthoDB" id="9804975at2"/>
<dbReference type="Gene3D" id="1.25.40.10">
    <property type="entry name" value="Tetratricopeptide repeat domain"/>
    <property type="match status" value="1"/>
</dbReference>
<evidence type="ECO:0000256" key="1">
    <source>
        <dbReference type="ARBA" id="ARBA00010342"/>
    </source>
</evidence>
<keyword evidence="4 7" id="KW-0732">Signal</keyword>
<dbReference type="PANTHER" id="PTHR47870:SF1">
    <property type="entry name" value="CYTOCHROME C-TYPE BIOGENESIS PROTEIN CCMH"/>
    <property type="match status" value="1"/>
</dbReference>
<dbReference type="CDD" id="cd16378">
    <property type="entry name" value="CcmH_N"/>
    <property type="match status" value="1"/>
</dbReference>
<keyword evidence="5" id="KW-0201">Cytochrome c-type biogenesis</keyword>
<dbReference type="Pfam" id="PF03918">
    <property type="entry name" value="CcmH"/>
    <property type="match status" value="1"/>
</dbReference>
<dbReference type="EMBL" id="RZNC01000001">
    <property type="protein sequence ID" value="RWZ67991.1"/>
    <property type="molecule type" value="Genomic_DNA"/>
</dbReference>
<dbReference type="Proteomes" id="UP000288603">
    <property type="component" value="Unassembled WGS sequence"/>
</dbReference>
<comment type="function">
    <text evidence="7">Possible subunit of a heme lyase.</text>
</comment>
<evidence type="ECO:0000256" key="6">
    <source>
        <dbReference type="ARBA" id="ARBA00023004"/>
    </source>
</evidence>
<keyword evidence="3 7" id="KW-0479">Metal-binding</keyword>
<dbReference type="SUPFAM" id="SSF48452">
    <property type="entry name" value="TPR-like"/>
    <property type="match status" value="1"/>
</dbReference>
<dbReference type="PANTHER" id="PTHR47870">
    <property type="entry name" value="CYTOCHROME C-TYPE BIOGENESIS PROTEIN CCMH"/>
    <property type="match status" value="1"/>
</dbReference>
<keyword evidence="11" id="KW-1185">Reference proteome</keyword>
<dbReference type="InterPro" id="IPR038297">
    <property type="entry name" value="CcmH/CycL/NrfF/Ccl2_sf"/>
</dbReference>
<feature type="domain" description="CcmH/CycL/Ccl2/NrfF N-terminal" evidence="9">
    <location>
        <begin position="28"/>
        <end position="129"/>
    </location>
</feature>
<dbReference type="AlphaFoldDB" id="A0A3S3ZYZ5"/>
<dbReference type="Pfam" id="PF14559">
    <property type="entry name" value="TPR_19"/>
    <property type="match status" value="1"/>
</dbReference>
<evidence type="ECO:0000256" key="4">
    <source>
        <dbReference type="ARBA" id="ARBA00022729"/>
    </source>
</evidence>
<gene>
    <name evidence="10" type="ORF">ELQ92_01665</name>
</gene>
<evidence type="ECO:0000256" key="7">
    <source>
        <dbReference type="RuleBase" id="RU364112"/>
    </source>
</evidence>
<keyword evidence="6 7" id="KW-0408">Iron</keyword>
<evidence type="ECO:0000313" key="11">
    <source>
        <dbReference type="Proteomes" id="UP000288603"/>
    </source>
</evidence>
<dbReference type="GO" id="GO:0005886">
    <property type="term" value="C:plasma membrane"/>
    <property type="evidence" value="ECO:0007669"/>
    <property type="project" value="TreeGrafter"/>
</dbReference>
<dbReference type="InterPro" id="IPR005616">
    <property type="entry name" value="CcmH/CycL/Ccl2/NrfF_N"/>
</dbReference>
<evidence type="ECO:0000259" key="9">
    <source>
        <dbReference type="Pfam" id="PF03918"/>
    </source>
</evidence>
<evidence type="ECO:0000313" key="10">
    <source>
        <dbReference type="EMBL" id="RWZ67991.1"/>
    </source>
</evidence>
<organism evidence="10 11">
    <name type="scientific">Labedella populi</name>
    <dbReference type="NCBI Taxonomy" id="2498850"/>
    <lineage>
        <taxon>Bacteria</taxon>
        <taxon>Bacillati</taxon>
        <taxon>Actinomycetota</taxon>
        <taxon>Actinomycetes</taxon>
        <taxon>Micrococcales</taxon>
        <taxon>Microbacteriaceae</taxon>
        <taxon>Labedella</taxon>
    </lineage>
</organism>
<keyword evidence="7" id="KW-0812">Transmembrane</keyword>
<keyword evidence="7" id="KW-1133">Transmembrane helix</keyword>
<sequence length="303" mass="31603">MSRGRALTAVGVCILVALVGVIIALAAPSAPSAEQRARDVAESLRCPTCVAESVADSQAPVAIAMRALIDDRVHRGDSPDQILSWFRRQYGEGILLDPGASGIGILFWVIPVAIVIVAALGAAGRRRWRLATFLGAAAAALILIPLLTPGESPAVVAEEDQVDGIDLLTSAAEAHPGDLDLRRGLADALASAGRSDEAADEYAAAYRLDPGDRRIALDYAGALITSGRADEALPVLESAHARYPDDAAVLLLLGTLLDDRGSPRGDDLLRRYLELEPESALRDAVETRLVAPGPPASSGTESG</sequence>
<reference evidence="10 11" key="1">
    <citation type="submission" date="2018-12" db="EMBL/GenBank/DDBJ databases">
        <authorList>
            <person name="Li F."/>
        </authorList>
    </citation>
    <scope>NUCLEOTIDE SEQUENCE [LARGE SCALE GENOMIC DNA]</scope>
    <source>
        <strain evidence="10 11">8H24J-4-2</strain>
    </source>
</reference>
<evidence type="ECO:0000256" key="8">
    <source>
        <dbReference type="SAM" id="MobiDB-lite"/>
    </source>
</evidence>
<name>A0A3S3ZYZ5_9MICO</name>
<dbReference type="GO" id="GO:0017004">
    <property type="term" value="P:cytochrome complex assembly"/>
    <property type="evidence" value="ECO:0007669"/>
    <property type="project" value="UniProtKB-KW"/>
</dbReference>
<dbReference type="Gene3D" id="1.10.8.640">
    <property type="entry name" value="Cytochrome C biogenesis protein"/>
    <property type="match status" value="1"/>
</dbReference>
<protein>
    <recommendedName>
        <fullName evidence="7">Cytochrome c-type biogenesis protein</fullName>
    </recommendedName>
</protein>
<evidence type="ECO:0000256" key="3">
    <source>
        <dbReference type="ARBA" id="ARBA00022723"/>
    </source>
</evidence>
<feature type="region of interest" description="Disordered" evidence="8">
    <location>
        <begin position="284"/>
        <end position="303"/>
    </location>
</feature>
<dbReference type="InterPro" id="IPR011990">
    <property type="entry name" value="TPR-like_helical_dom_sf"/>
</dbReference>
<feature type="transmembrane region" description="Helical" evidence="7">
    <location>
        <begin position="105"/>
        <end position="123"/>
    </location>
</feature>
<keyword evidence="7" id="KW-0472">Membrane</keyword>
<feature type="transmembrane region" description="Helical" evidence="7">
    <location>
        <begin position="130"/>
        <end position="148"/>
    </location>
</feature>
<comment type="similarity">
    <text evidence="1 7">Belongs to the CcmH/CycL/Ccl2/NrfF family.</text>
</comment>
<evidence type="ECO:0000256" key="2">
    <source>
        <dbReference type="ARBA" id="ARBA00022617"/>
    </source>
</evidence>
<dbReference type="InterPro" id="IPR051263">
    <property type="entry name" value="C-type_cytochrome_biogenesis"/>
</dbReference>
<dbReference type="RefSeq" id="WP_128497219.1">
    <property type="nucleotide sequence ID" value="NZ_RZNC01000001.1"/>
</dbReference>